<dbReference type="AlphaFoldDB" id="A0A375G7D5"/>
<name>A0A375G7D5_9BURK</name>
<accession>A0A375G7D5</accession>
<evidence type="ECO:0000313" key="2">
    <source>
        <dbReference type="EMBL" id="SPC16169.1"/>
    </source>
</evidence>
<proteinExistence type="predicted"/>
<evidence type="ECO:0000256" key="1">
    <source>
        <dbReference type="SAM" id="MobiDB-lite"/>
    </source>
</evidence>
<feature type="compositionally biased region" description="Basic and acidic residues" evidence="1">
    <location>
        <begin position="47"/>
        <end position="59"/>
    </location>
</feature>
<dbReference type="Proteomes" id="UP000256862">
    <property type="component" value="Chromosome CO2235"/>
</dbReference>
<gene>
    <name evidence="2" type="ORF">CO2235_30099</name>
</gene>
<comment type="caution">
    <text evidence="2">The sequence shown here is derived from an EMBL/GenBank/DDBJ whole genome shotgun (WGS) entry which is preliminary data.</text>
</comment>
<dbReference type="EMBL" id="OGUS01000125">
    <property type="protein sequence ID" value="SPC16169.1"/>
    <property type="molecule type" value="Genomic_DNA"/>
</dbReference>
<protein>
    <submittedName>
        <fullName evidence="2">Uncharacterized protein</fullName>
    </submittedName>
</protein>
<organism evidence="2">
    <name type="scientific">Cupriavidus oxalaticus</name>
    <dbReference type="NCBI Taxonomy" id="96344"/>
    <lineage>
        <taxon>Bacteria</taxon>
        <taxon>Pseudomonadati</taxon>
        <taxon>Pseudomonadota</taxon>
        <taxon>Betaproteobacteria</taxon>
        <taxon>Burkholderiales</taxon>
        <taxon>Burkholderiaceae</taxon>
        <taxon>Cupriavidus</taxon>
    </lineage>
</organism>
<feature type="compositionally biased region" description="Basic and acidic residues" evidence="1">
    <location>
        <begin position="71"/>
        <end position="90"/>
    </location>
</feature>
<feature type="region of interest" description="Disordered" evidence="1">
    <location>
        <begin position="23"/>
        <end position="90"/>
    </location>
</feature>
<reference evidence="2" key="1">
    <citation type="submission" date="2018-01" db="EMBL/GenBank/DDBJ databases">
        <authorList>
            <person name="Clerissi C."/>
        </authorList>
    </citation>
    <scope>NUCLEOTIDE SEQUENCE</scope>
    <source>
        <strain evidence="2">Cupriavidus oxalaticus LMG 2235</strain>
    </source>
</reference>
<sequence>MTRLRSSSFGKLRCRYRLACDNRPHGKSVNPAGSFGHCRPGAGARSMAREPRDRPDRLTYRRGARHIPYRLARDPESRRPAHGNRRQDNE</sequence>